<feature type="transmembrane region" description="Helical" evidence="1">
    <location>
        <begin position="87"/>
        <end position="105"/>
    </location>
</feature>
<protein>
    <submittedName>
        <fullName evidence="2">Uncharacterized protein</fullName>
    </submittedName>
</protein>
<comment type="caution">
    <text evidence="2">The sequence shown here is derived from an EMBL/GenBank/DDBJ whole genome shotgun (WGS) entry which is preliminary data.</text>
</comment>
<feature type="transmembrane region" description="Helical" evidence="1">
    <location>
        <begin position="48"/>
        <end position="71"/>
    </location>
</feature>
<organism evidence="2 3">
    <name type="scientific">Natronococcus jeotgali DSM 18795</name>
    <dbReference type="NCBI Taxonomy" id="1227498"/>
    <lineage>
        <taxon>Archaea</taxon>
        <taxon>Methanobacteriati</taxon>
        <taxon>Methanobacteriota</taxon>
        <taxon>Stenosarchaea group</taxon>
        <taxon>Halobacteria</taxon>
        <taxon>Halobacteriales</taxon>
        <taxon>Natrialbaceae</taxon>
        <taxon>Natronococcus</taxon>
    </lineage>
</organism>
<dbReference type="AlphaFoldDB" id="L9X8I4"/>
<keyword evidence="1" id="KW-0472">Membrane</keyword>
<reference evidence="2 3" key="1">
    <citation type="journal article" date="2014" name="PLoS Genet.">
        <title>Phylogenetically driven sequencing of extremely halophilic archaea reveals strategies for static and dynamic osmo-response.</title>
        <authorList>
            <person name="Becker E.A."/>
            <person name="Seitzer P.M."/>
            <person name="Tritt A."/>
            <person name="Larsen D."/>
            <person name="Krusor M."/>
            <person name="Yao A.I."/>
            <person name="Wu D."/>
            <person name="Madern D."/>
            <person name="Eisen J.A."/>
            <person name="Darling A.E."/>
            <person name="Facciotti M.T."/>
        </authorList>
    </citation>
    <scope>NUCLEOTIDE SEQUENCE [LARGE SCALE GENOMIC DNA]</scope>
    <source>
        <strain evidence="2 3">DSM 18795</strain>
    </source>
</reference>
<keyword evidence="1" id="KW-1133">Transmembrane helix</keyword>
<proteinExistence type="predicted"/>
<dbReference type="EMBL" id="AOIA01000116">
    <property type="protein sequence ID" value="ELY57922.1"/>
    <property type="molecule type" value="Genomic_DNA"/>
</dbReference>
<name>L9X8I4_9EURY</name>
<keyword evidence="1" id="KW-0812">Transmembrane</keyword>
<sequence>MKRQYRNQPMRVRRATAAIALAVLSIWPAVVGAHGAEAGAQGQASTVPFAVAIGVSTVLSVSIGLGAAWYYRSRLVAESGHGSEPRVEVTVLLVVLGVVALLSAVTQQPTVAVGGAALGGSIAWVDRTSGVSAYGGCADAAFGAVLLHRTVEGVLVAGVYTASAAFGLVGLALLTGHAVGETVAIAGLYAAVGRGWVIASVVAIHLGFLVGSLTGYYVTGLLSAPVETIVLAGVGAVLLVAGATEVAATRRRRRLEVAPDPRSEP</sequence>
<feature type="transmembrane region" description="Helical" evidence="1">
    <location>
        <begin position="195"/>
        <end position="217"/>
    </location>
</feature>
<dbReference type="STRING" id="1227498.C492_13409"/>
<gene>
    <name evidence="2" type="ORF">C492_13409</name>
</gene>
<dbReference type="Proteomes" id="UP000011531">
    <property type="component" value="Unassembled WGS sequence"/>
</dbReference>
<evidence type="ECO:0000256" key="1">
    <source>
        <dbReference type="SAM" id="Phobius"/>
    </source>
</evidence>
<feature type="transmembrane region" description="Helical" evidence="1">
    <location>
        <begin position="229"/>
        <end position="248"/>
    </location>
</feature>
<keyword evidence="3" id="KW-1185">Reference proteome</keyword>
<evidence type="ECO:0000313" key="2">
    <source>
        <dbReference type="EMBL" id="ELY57922.1"/>
    </source>
</evidence>
<feature type="transmembrane region" description="Helical" evidence="1">
    <location>
        <begin position="154"/>
        <end position="174"/>
    </location>
</feature>
<accession>L9X8I4</accession>
<evidence type="ECO:0000313" key="3">
    <source>
        <dbReference type="Proteomes" id="UP000011531"/>
    </source>
</evidence>